<name>A0A3L8PZ34_9GAMM</name>
<dbReference type="RefSeq" id="WP_121839382.1">
    <property type="nucleotide sequence ID" value="NZ_ML014786.1"/>
</dbReference>
<feature type="chain" id="PRO_5018158287" evidence="1">
    <location>
        <begin position="25"/>
        <end position="480"/>
    </location>
</feature>
<sequence>MNAINKLASMACLGLTMVMNNAFSEDISVHLECSADVSAPAILTIPRVLGFFSIRPAITPNNITSLWVFGPLVPGFNTILFSGLKESINYSVELNKLATDQQSGKQVRRLKLKFGSPKQDNNFSNSESDTVKIKGYNHFCVNNPNVQKDLKGEVKLGTKYITPHYGLISLPGVVTTDDAIPVDFKGGNGSPLSIYIEGGITETGINYSKAIPKDNPFDNIDLTLIPSNNESLLPDASYRKGEITFLPYYSQHNPIGSYSDAASYEIDSHSINLSVARIDKDTVVDTDFNSLPSIQQTLAGYDAPPPAPGWYVPDVTLQKMNAENQPDIFESVKSFSQVPVVISSNDSKESIQMAELIEQGSVFQNQLLNPNVFDNGRFYIVDSVDSEGRVRLKKLQPNDDTTPIYFDFSKLSDGNITKFGNLIRWLIKDEKGNDKIQEGYFAWHAPDGSYAFLNLYSGGKSLSTLPKKDDVIAFEFAKVE</sequence>
<dbReference type="EMBL" id="QZEI01000037">
    <property type="protein sequence ID" value="RLV59352.1"/>
    <property type="molecule type" value="Genomic_DNA"/>
</dbReference>
<dbReference type="OrthoDB" id="9819250at2"/>
<proteinExistence type="predicted"/>
<reference evidence="2 3" key="1">
    <citation type="submission" date="2018-09" db="EMBL/GenBank/DDBJ databases">
        <title>Phylogeny of the Shewanellaceae, and recommendation for two new genera, Pseudoshewanella and Parashewanella.</title>
        <authorList>
            <person name="Wang G."/>
        </authorList>
    </citation>
    <scope>NUCLEOTIDE SEQUENCE [LARGE SCALE GENOMIC DNA]</scope>
    <source>
        <strain evidence="2 3">C51</strain>
    </source>
</reference>
<keyword evidence="3" id="KW-1185">Reference proteome</keyword>
<keyword evidence="1" id="KW-0732">Signal</keyword>
<gene>
    <name evidence="2" type="ORF">D5018_12735</name>
</gene>
<accession>A0A3L8PZ34</accession>
<evidence type="ECO:0000313" key="2">
    <source>
        <dbReference type="EMBL" id="RLV59352.1"/>
    </source>
</evidence>
<protein>
    <submittedName>
        <fullName evidence="2">Uncharacterized protein</fullName>
    </submittedName>
</protein>
<dbReference type="AlphaFoldDB" id="A0A3L8PZ34"/>
<evidence type="ECO:0000313" key="3">
    <source>
        <dbReference type="Proteomes" id="UP000281474"/>
    </source>
</evidence>
<feature type="signal peptide" evidence="1">
    <location>
        <begin position="1"/>
        <end position="24"/>
    </location>
</feature>
<comment type="caution">
    <text evidence="2">The sequence shown here is derived from an EMBL/GenBank/DDBJ whole genome shotgun (WGS) entry which is preliminary data.</text>
</comment>
<organism evidence="2 3">
    <name type="scientific">Parashewanella curva</name>
    <dbReference type="NCBI Taxonomy" id="2338552"/>
    <lineage>
        <taxon>Bacteria</taxon>
        <taxon>Pseudomonadati</taxon>
        <taxon>Pseudomonadota</taxon>
        <taxon>Gammaproteobacteria</taxon>
        <taxon>Alteromonadales</taxon>
        <taxon>Shewanellaceae</taxon>
        <taxon>Parashewanella</taxon>
    </lineage>
</organism>
<evidence type="ECO:0000256" key="1">
    <source>
        <dbReference type="SAM" id="SignalP"/>
    </source>
</evidence>
<dbReference type="Proteomes" id="UP000281474">
    <property type="component" value="Unassembled WGS sequence"/>
</dbReference>